<name>A0A1D3PAQ6_PLAMA</name>
<evidence type="ECO:0000256" key="2">
    <source>
        <dbReference type="SAM" id="SignalP"/>
    </source>
</evidence>
<dbReference type="OMA" id="KCWFNVT"/>
<sequence length="344" mass="40083">MFLCFFVIHVFILCNVVLSKLNFQNEQLAAAFFESHKDYLVTKGDIVDGIEKCWFNITDYLINESIKQEKDFSNDVKTAVNSMKQKLDQLLTVSYSIKKIDTVNASFQWAQSPEYIFLNIKFSHRWSSPGALKVKDEEVISRKNIFTFSALSNDSNSITKKYIVDLTLLHNIIESETKYNFASVGKVVFTLKKEKKEIWDRLLLSKEKNPNMQVWWDMKEKYQDSIQDFLKEEEKKRKEEKDKGKKDSEKDEEKEKTSANANNEKVTTTESKNDLQENENLKNGDVGNEEYNHMHSEYDKEKSIGDDIPSNENNNNRSNSSSDDNNSNTNERAKDEKGENYEEL</sequence>
<feature type="compositionally biased region" description="Basic and acidic residues" evidence="1">
    <location>
        <begin position="290"/>
        <end position="305"/>
    </location>
</feature>
<protein>
    <submittedName>
        <fullName evidence="4">Co-chaperone p23, putative</fullName>
    </submittedName>
</protein>
<dbReference type="AlphaFoldDB" id="A0A1D3PAQ6"/>
<feature type="compositionally biased region" description="Basic and acidic residues" evidence="1">
    <location>
        <begin position="233"/>
        <end position="257"/>
    </location>
</feature>
<dbReference type="EMBL" id="LT594629">
    <property type="protein sequence ID" value="SCN12297.1"/>
    <property type="molecule type" value="Genomic_DNA"/>
</dbReference>
<dbReference type="RefSeq" id="XP_028861268.1">
    <property type="nucleotide sequence ID" value="XM_029004595.1"/>
</dbReference>
<organism evidence="4 5">
    <name type="scientific">Plasmodium malariae</name>
    <dbReference type="NCBI Taxonomy" id="5858"/>
    <lineage>
        <taxon>Eukaryota</taxon>
        <taxon>Sar</taxon>
        <taxon>Alveolata</taxon>
        <taxon>Apicomplexa</taxon>
        <taxon>Aconoidasida</taxon>
        <taxon>Haemosporida</taxon>
        <taxon>Plasmodiidae</taxon>
        <taxon>Plasmodium</taxon>
        <taxon>Plasmodium (Plasmodium)</taxon>
    </lineage>
</organism>
<gene>
    <name evidence="4" type="primary">PmUG01_08042200</name>
    <name evidence="4" type="ORF">PMUG01_08042200</name>
</gene>
<dbReference type="GeneID" id="39868404"/>
<keyword evidence="5" id="KW-1185">Reference proteome</keyword>
<dbReference type="Proteomes" id="UP000219813">
    <property type="component" value="Chromosome 8"/>
</dbReference>
<evidence type="ECO:0000313" key="5">
    <source>
        <dbReference type="Proteomes" id="UP000219813"/>
    </source>
</evidence>
<keyword evidence="2" id="KW-0732">Signal</keyword>
<reference evidence="4 5" key="1">
    <citation type="submission" date="2016-06" db="EMBL/GenBank/DDBJ databases">
        <authorList>
            <consortium name="Pathogen Informatics"/>
        </authorList>
    </citation>
    <scope>NUCLEOTIDE SEQUENCE [LARGE SCALE GENOMIC DNA]</scope>
</reference>
<feature type="compositionally biased region" description="Basic and acidic residues" evidence="1">
    <location>
        <begin position="271"/>
        <end position="282"/>
    </location>
</feature>
<evidence type="ECO:0000256" key="1">
    <source>
        <dbReference type="SAM" id="MobiDB-lite"/>
    </source>
</evidence>
<proteinExistence type="predicted"/>
<dbReference type="InterPro" id="IPR007052">
    <property type="entry name" value="CS_dom"/>
</dbReference>
<dbReference type="Gene3D" id="2.60.40.790">
    <property type="match status" value="1"/>
</dbReference>
<dbReference type="KEGG" id="pmal:PMUG01_08042200"/>
<feature type="compositionally biased region" description="Polar residues" evidence="1">
    <location>
        <begin position="258"/>
        <end position="270"/>
    </location>
</feature>
<dbReference type="InterPro" id="IPR008978">
    <property type="entry name" value="HSP20-like_chaperone"/>
</dbReference>
<feature type="region of interest" description="Disordered" evidence="1">
    <location>
        <begin position="233"/>
        <end position="344"/>
    </location>
</feature>
<dbReference type="VEuPathDB" id="PlasmoDB:PmUG01_08042200"/>
<dbReference type="SUPFAM" id="SSF49764">
    <property type="entry name" value="HSP20-like chaperones"/>
    <property type="match status" value="1"/>
</dbReference>
<feature type="compositionally biased region" description="Low complexity" evidence="1">
    <location>
        <begin position="310"/>
        <end position="330"/>
    </location>
</feature>
<feature type="signal peptide" evidence="2">
    <location>
        <begin position="1"/>
        <end position="19"/>
    </location>
</feature>
<evidence type="ECO:0000259" key="3">
    <source>
        <dbReference type="PROSITE" id="PS51203"/>
    </source>
</evidence>
<accession>A0A1D3PAQ6</accession>
<evidence type="ECO:0000313" key="4">
    <source>
        <dbReference type="EMBL" id="SCN12297.1"/>
    </source>
</evidence>
<dbReference type="OrthoDB" id="1564555at2759"/>
<dbReference type="PROSITE" id="PS51203">
    <property type="entry name" value="CS"/>
    <property type="match status" value="1"/>
</dbReference>
<feature type="chain" id="PRO_5008919131" evidence="2">
    <location>
        <begin position="20"/>
        <end position="344"/>
    </location>
</feature>
<feature type="compositionally biased region" description="Basic and acidic residues" evidence="1">
    <location>
        <begin position="331"/>
        <end position="344"/>
    </location>
</feature>
<feature type="domain" description="CS" evidence="3">
    <location>
        <begin position="102"/>
        <end position="203"/>
    </location>
</feature>